<evidence type="ECO:0000313" key="2">
    <source>
        <dbReference type="EMBL" id="NMK96491.1"/>
    </source>
</evidence>
<sequence length="78" mass="9238">MDSHNQCNYVNPNSVSLDWECFIISKTDMLLDGVPKELINAWLDKDLIEPFSIRNNEVNFKTKDVWEALNTHNWYYSN</sequence>
<comment type="caution">
    <text evidence="2">The sequence shown here is derived from an EMBL/GenBank/DDBJ whole genome shotgun (WGS) entry which is preliminary data.</text>
</comment>
<keyword evidence="3" id="KW-1185">Reference proteome</keyword>
<dbReference type="EMBL" id="JABBLX010000001">
    <property type="protein sequence ID" value="NMK96491.1"/>
    <property type="molecule type" value="Genomic_DNA"/>
</dbReference>
<organism evidence="2 4">
    <name type="scientific">Staphylococcus capitis</name>
    <dbReference type="NCBI Taxonomy" id="29388"/>
    <lineage>
        <taxon>Bacteria</taxon>
        <taxon>Bacillati</taxon>
        <taxon>Bacillota</taxon>
        <taxon>Bacilli</taxon>
        <taxon>Bacillales</taxon>
        <taxon>Staphylococcaceae</taxon>
        <taxon>Staphylococcus</taxon>
    </lineage>
</organism>
<dbReference type="GeneID" id="93670102"/>
<dbReference type="Proteomes" id="UP000538955">
    <property type="component" value="Unassembled WGS sequence"/>
</dbReference>
<dbReference type="RefSeq" id="WP_002433110.1">
    <property type="nucleotide sequence ID" value="NZ_AP014956.1"/>
</dbReference>
<dbReference type="EMBL" id="JABBMI010000101">
    <property type="protein sequence ID" value="NMK55553.1"/>
    <property type="molecule type" value="Genomic_DNA"/>
</dbReference>
<accession>A0A7X9WCF9</accession>
<protein>
    <submittedName>
        <fullName evidence="2">Uncharacterized protein</fullName>
    </submittedName>
</protein>
<dbReference type="Proteomes" id="UP000550736">
    <property type="component" value="Unassembled WGS sequence"/>
</dbReference>
<name>A0A7X9WCF9_STACP</name>
<evidence type="ECO:0000313" key="1">
    <source>
        <dbReference type="EMBL" id="NMK55553.1"/>
    </source>
</evidence>
<proteinExistence type="predicted"/>
<reference evidence="3 4" key="1">
    <citation type="submission" date="2020-04" db="EMBL/GenBank/DDBJ databases">
        <title>The Epidemiology and Molecular Characteristics of Linezolid-Resistant Staphylococcus capitis in Huashan Hospital, Shanghai.</title>
        <authorList>
            <person name="Ding L."/>
            <person name="Li P."/>
            <person name="Yang Y."/>
            <person name="Lin D."/>
            <person name="Xu X."/>
        </authorList>
    </citation>
    <scope>NUCLEOTIDE SEQUENCE [LARGE SCALE GENOMIC DNA]</scope>
    <source>
        <strain evidence="2 4">12-86</strain>
        <strain evidence="1 3">17-84</strain>
    </source>
</reference>
<evidence type="ECO:0000313" key="4">
    <source>
        <dbReference type="Proteomes" id="UP000550736"/>
    </source>
</evidence>
<gene>
    <name evidence="2" type="ORF">HHM13_00055</name>
    <name evidence="1" type="ORF">HHM24_12600</name>
</gene>
<evidence type="ECO:0000313" key="3">
    <source>
        <dbReference type="Proteomes" id="UP000538955"/>
    </source>
</evidence>
<dbReference type="AlphaFoldDB" id="A0A7X9WCF9"/>